<keyword evidence="2" id="KW-0812">Transmembrane</keyword>
<evidence type="ECO:0000313" key="3">
    <source>
        <dbReference type="Proteomes" id="UP000829291"/>
    </source>
</evidence>
<dbReference type="GeneID" id="107222454"/>
<accession>A0ABM3FL99</accession>
<evidence type="ECO:0000313" key="4">
    <source>
        <dbReference type="RefSeq" id="XP_046588801.1"/>
    </source>
</evidence>
<feature type="region of interest" description="Disordered" evidence="1">
    <location>
        <begin position="22"/>
        <end position="89"/>
    </location>
</feature>
<protein>
    <submittedName>
        <fullName evidence="4">Uncharacterized protein LOC107222454 isoform X2</fullName>
    </submittedName>
</protein>
<feature type="compositionally biased region" description="Low complexity" evidence="1">
    <location>
        <begin position="44"/>
        <end position="61"/>
    </location>
</feature>
<gene>
    <name evidence="4" type="primary">LOC107222454</name>
</gene>
<feature type="compositionally biased region" description="Basic and acidic residues" evidence="1">
    <location>
        <begin position="80"/>
        <end position="89"/>
    </location>
</feature>
<feature type="transmembrane region" description="Helical" evidence="2">
    <location>
        <begin position="95"/>
        <end position="115"/>
    </location>
</feature>
<evidence type="ECO:0000256" key="2">
    <source>
        <dbReference type="SAM" id="Phobius"/>
    </source>
</evidence>
<keyword evidence="2" id="KW-1133">Transmembrane helix</keyword>
<reference evidence="4" key="1">
    <citation type="submission" date="2025-08" db="UniProtKB">
        <authorList>
            <consortium name="RefSeq"/>
        </authorList>
    </citation>
    <scope>IDENTIFICATION</scope>
    <source>
        <tissue evidence="4">Thorax and Abdomen</tissue>
    </source>
</reference>
<dbReference type="RefSeq" id="XP_046588801.1">
    <property type="nucleotide sequence ID" value="XM_046732845.1"/>
</dbReference>
<name>A0ABM3FL99_NEOLC</name>
<proteinExistence type="predicted"/>
<sequence length="121" mass="13110">MTDHGNTFVNCHGYHLNNMENTNFDAPKSAAEKTGDTEMNEVKVSVPTASVATSTPTTSSPAPAPEGIPCGKGGCKTSRSRGEPRPESPWHHLKTIFLVSVIIALVIWVIVYTLLTQYQIL</sequence>
<dbReference type="Proteomes" id="UP000829291">
    <property type="component" value="Chromosome 2"/>
</dbReference>
<keyword evidence="3" id="KW-1185">Reference proteome</keyword>
<keyword evidence="2" id="KW-0472">Membrane</keyword>
<organism evidence="3 4">
    <name type="scientific">Neodiprion lecontei</name>
    <name type="common">Redheaded pine sawfly</name>
    <dbReference type="NCBI Taxonomy" id="441921"/>
    <lineage>
        <taxon>Eukaryota</taxon>
        <taxon>Metazoa</taxon>
        <taxon>Ecdysozoa</taxon>
        <taxon>Arthropoda</taxon>
        <taxon>Hexapoda</taxon>
        <taxon>Insecta</taxon>
        <taxon>Pterygota</taxon>
        <taxon>Neoptera</taxon>
        <taxon>Endopterygota</taxon>
        <taxon>Hymenoptera</taxon>
        <taxon>Tenthredinoidea</taxon>
        <taxon>Diprionidae</taxon>
        <taxon>Diprioninae</taxon>
        <taxon>Neodiprion</taxon>
    </lineage>
</organism>
<evidence type="ECO:0000256" key="1">
    <source>
        <dbReference type="SAM" id="MobiDB-lite"/>
    </source>
</evidence>